<name>A0A4Z0WAU5_9GAMM</name>
<comment type="similarity">
    <text evidence="2">Belongs to the bacterial solute-binding protein 2 family.</text>
</comment>
<evidence type="ECO:0000313" key="5">
    <source>
        <dbReference type="EMBL" id="TGG93485.1"/>
    </source>
</evidence>
<dbReference type="GO" id="GO:0030288">
    <property type="term" value="C:outer membrane-bounded periplasmic space"/>
    <property type="evidence" value="ECO:0007669"/>
    <property type="project" value="TreeGrafter"/>
</dbReference>
<evidence type="ECO:0000256" key="3">
    <source>
        <dbReference type="SAM" id="SignalP"/>
    </source>
</evidence>
<feature type="chain" id="PRO_5021255553" evidence="3">
    <location>
        <begin position="25"/>
        <end position="331"/>
    </location>
</feature>
<evidence type="ECO:0000256" key="1">
    <source>
        <dbReference type="ARBA" id="ARBA00004418"/>
    </source>
</evidence>
<dbReference type="InterPro" id="IPR050555">
    <property type="entry name" value="Bact_Solute-Bind_Prot2"/>
</dbReference>
<protein>
    <submittedName>
        <fullName evidence="5">Rhamnose ABC transporter substrate-binding protein</fullName>
    </submittedName>
</protein>
<dbReference type="SUPFAM" id="SSF53822">
    <property type="entry name" value="Periplasmic binding protein-like I"/>
    <property type="match status" value="1"/>
</dbReference>
<accession>A0A4Z0WAU5</accession>
<dbReference type="NCBIfam" id="TIGR02637">
    <property type="entry name" value="RhaS"/>
    <property type="match status" value="1"/>
</dbReference>
<sequence>MKINKFLTTAAATLGLALSPLAMADEYRIALVVKSLGNGFFEAAYEGAQEAAAELGNVEVIYTGPTSTTAEGQIEVITSLIAQNVDAIAVSANDADALVPILRRAQQRGIEVISWDSGVAVEGRSIHLSPSNDQLIGEMNITLAAQSLRQTGAESGQFAIMSATPTSTNQNIWIEEMEKVLPNFPELELVDIVYGDDLADKSYRETQALLSNYPDLKVIVAPTTVGFLAAAQAVRDEGRIGEVYVTGLGLPSELAGHVDAGTVHSFAIWNPIDLGYAATHIAYDLLNGSATNEEVSMGRLGTGRVDHEGNVAMAEPFIYDASNVHDFADIF</sequence>
<dbReference type="Proteomes" id="UP000297475">
    <property type="component" value="Unassembled WGS sequence"/>
</dbReference>
<dbReference type="Gene3D" id="3.40.50.2300">
    <property type="match status" value="2"/>
</dbReference>
<dbReference type="GO" id="GO:0030246">
    <property type="term" value="F:carbohydrate binding"/>
    <property type="evidence" value="ECO:0007669"/>
    <property type="project" value="TreeGrafter"/>
</dbReference>
<evidence type="ECO:0000256" key="2">
    <source>
        <dbReference type="ARBA" id="ARBA00007639"/>
    </source>
</evidence>
<gene>
    <name evidence="5" type="primary">rhaS</name>
    <name evidence="5" type="ORF">E4656_10590</name>
</gene>
<feature type="signal peptide" evidence="3">
    <location>
        <begin position="1"/>
        <end position="24"/>
    </location>
</feature>
<feature type="domain" description="Periplasmic binding protein" evidence="4">
    <location>
        <begin position="29"/>
        <end position="288"/>
    </location>
</feature>
<dbReference type="InterPro" id="IPR025997">
    <property type="entry name" value="SBP_2_dom"/>
</dbReference>
<reference evidence="5 6" key="1">
    <citation type="submission" date="2019-04" db="EMBL/GenBank/DDBJ databases">
        <title>Natronospirillum operosus gen. nov., sp. nov., a haloalkaliphilic satellite isolated from decaying biomass of laboratory culture of cyanobacterium Geitlerinema sp. and proposal of Natronospirillaceae fam. nov. and Saccharospirillaceae fam. nov.</title>
        <authorList>
            <person name="Kevbrin V."/>
            <person name="Boltyanskaya Y."/>
            <person name="Koziaeva V."/>
            <person name="Grouzdev D.S."/>
            <person name="Park M."/>
            <person name="Cho J."/>
        </authorList>
    </citation>
    <scope>NUCLEOTIDE SEQUENCE [LARGE SCALE GENOMIC DNA]</scope>
    <source>
        <strain evidence="5 6">G-116</strain>
    </source>
</reference>
<dbReference type="GO" id="GO:0015762">
    <property type="term" value="P:rhamnose transmembrane transport"/>
    <property type="evidence" value="ECO:0007669"/>
    <property type="project" value="InterPro"/>
</dbReference>
<evidence type="ECO:0000313" key="6">
    <source>
        <dbReference type="Proteomes" id="UP000297475"/>
    </source>
</evidence>
<dbReference type="RefSeq" id="WP_135483194.1">
    <property type="nucleotide sequence ID" value="NZ_SRMF01000003.1"/>
</dbReference>
<dbReference type="PANTHER" id="PTHR30036">
    <property type="entry name" value="D-XYLOSE-BINDING PERIPLASMIC PROTEIN"/>
    <property type="match status" value="1"/>
</dbReference>
<organism evidence="5 6">
    <name type="scientific">Natronospirillum operosum</name>
    <dbReference type="NCBI Taxonomy" id="2759953"/>
    <lineage>
        <taxon>Bacteria</taxon>
        <taxon>Pseudomonadati</taxon>
        <taxon>Pseudomonadota</taxon>
        <taxon>Gammaproteobacteria</taxon>
        <taxon>Oceanospirillales</taxon>
        <taxon>Natronospirillaceae</taxon>
        <taxon>Natronospirillum</taxon>
    </lineage>
</organism>
<dbReference type="AlphaFoldDB" id="A0A4Z0WAU5"/>
<proteinExistence type="inferred from homology"/>
<dbReference type="OrthoDB" id="9781890at2"/>
<keyword evidence="6" id="KW-1185">Reference proteome</keyword>
<keyword evidence="3" id="KW-0732">Signal</keyword>
<dbReference type="PANTHER" id="PTHR30036:SF8">
    <property type="entry name" value="ABC-TYPE SUGAR TRANSPORT SYSTEM PERIPLASMIC COMPONENT-LIKE PROTEIN"/>
    <property type="match status" value="1"/>
</dbReference>
<dbReference type="InterPro" id="IPR013459">
    <property type="entry name" value="RhaS"/>
</dbReference>
<dbReference type="Pfam" id="PF13407">
    <property type="entry name" value="Peripla_BP_4"/>
    <property type="match status" value="1"/>
</dbReference>
<dbReference type="InterPro" id="IPR028082">
    <property type="entry name" value="Peripla_BP_I"/>
</dbReference>
<comment type="subcellular location">
    <subcellularLocation>
        <location evidence="1">Periplasm</location>
    </subcellularLocation>
</comment>
<comment type="caution">
    <text evidence="5">The sequence shown here is derived from an EMBL/GenBank/DDBJ whole genome shotgun (WGS) entry which is preliminary data.</text>
</comment>
<evidence type="ECO:0000259" key="4">
    <source>
        <dbReference type="Pfam" id="PF13407"/>
    </source>
</evidence>
<dbReference type="EMBL" id="SRMF01000003">
    <property type="protein sequence ID" value="TGG93485.1"/>
    <property type="molecule type" value="Genomic_DNA"/>
</dbReference>